<dbReference type="Proteomes" id="UP000176944">
    <property type="component" value="Chromosome"/>
</dbReference>
<dbReference type="EMBL" id="CP017708">
    <property type="protein sequence ID" value="AOY80237.1"/>
    <property type="molecule type" value="Genomic_DNA"/>
</dbReference>
<accession>A0A1D9FXZ6</accession>
<organism evidence="1 2">
    <name type="scientific">Moorena producens (strain JHB)</name>
    <dbReference type="NCBI Taxonomy" id="1454205"/>
    <lineage>
        <taxon>Bacteria</taxon>
        <taxon>Bacillati</taxon>
        <taxon>Cyanobacteriota</taxon>
        <taxon>Cyanophyceae</taxon>
        <taxon>Coleofasciculales</taxon>
        <taxon>Coleofasciculaceae</taxon>
        <taxon>Moorena</taxon>
    </lineage>
</organism>
<dbReference type="AlphaFoldDB" id="A0A1D9FXZ6"/>
<evidence type="ECO:0000313" key="2">
    <source>
        <dbReference type="Proteomes" id="UP000176944"/>
    </source>
</evidence>
<reference evidence="2" key="1">
    <citation type="submission" date="2016-10" db="EMBL/GenBank/DDBJ databases">
        <title>Comparative genomics uncovers the prolific and rare metabolic potential of the cyanobacterial genus Moorea.</title>
        <authorList>
            <person name="Leao T."/>
            <person name="Castelao G."/>
            <person name="Korobeynikov A."/>
            <person name="Monroe E.A."/>
            <person name="Podell S."/>
            <person name="Glukhov E."/>
            <person name="Allen E."/>
            <person name="Gerwick W.H."/>
            <person name="Gerwick L."/>
        </authorList>
    </citation>
    <scope>NUCLEOTIDE SEQUENCE [LARGE SCALE GENOMIC DNA]</scope>
    <source>
        <strain evidence="2">JHB</strain>
    </source>
</reference>
<evidence type="ECO:0008006" key="3">
    <source>
        <dbReference type="Google" id="ProtNLM"/>
    </source>
</evidence>
<evidence type="ECO:0000313" key="1">
    <source>
        <dbReference type="EMBL" id="AOY80237.1"/>
    </source>
</evidence>
<gene>
    <name evidence="1" type="ORF">BJP36_10205</name>
</gene>
<name>A0A1D9FXZ6_MOOP1</name>
<proteinExistence type="predicted"/>
<sequence>MKKSIFKENRKYTFSDYFAMTNPTEEIVGEFGYSFAIEVIDLPKSTNYDLDIIQQLNHTYYTIIPKISLTSEIAKREFLIAPLILEIAKLLPVKVNVEYPLDINDQLGGALDYLLKTSQNLIIIEAKKKDIDGGFNQLAAELIALDKYEESESIEVLYGAVTLGDIWKFGTLERKRKHIAKTIQSQTIPRDTEEIFSILIGILSLKPGQSSIKL</sequence>
<protein>
    <recommendedName>
        <fullName evidence="3">Type I restriction enzyme R protein N-terminal domain-containing protein</fullName>
    </recommendedName>
</protein>